<dbReference type="SUPFAM" id="SSF47986">
    <property type="entry name" value="DEATH domain"/>
    <property type="match status" value="1"/>
</dbReference>
<dbReference type="AlphaFoldDB" id="A0A8B8AZ69"/>
<dbReference type="RefSeq" id="XP_022296416.1">
    <property type="nucleotide sequence ID" value="XM_022440708.1"/>
</dbReference>
<dbReference type="PROSITE" id="PS50209">
    <property type="entry name" value="CARD"/>
    <property type="match status" value="1"/>
</dbReference>
<dbReference type="Gene3D" id="1.10.533.10">
    <property type="entry name" value="Death Domain, Fas"/>
    <property type="match status" value="1"/>
</dbReference>
<evidence type="ECO:0000313" key="4">
    <source>
        <dbReference type="Proteomes" id="UP000694844"/>
    </source>
</evidence>
<protein>
    <submittedName>
        <fullName evidence="5">Rootletin-like</fullName>
    </submittedName>
</protein>
<dbReference type="Pfam" id="PF00619">
    <property type="entry name" value="CARD"/>
    <property type="match status" value="1"/>
</dbReference>
<dbReference type="OrthoDB" id="6124914at2759"/>
<organism evidence="4 5">
    <name type="scientific">Crassostrea virginica</name>
    <name type="common">Eastern oyster</name>
    <dbReference type="NCBI Taxonomy" id="6565"/>
    <lineage>
        <taxon>Eukaryota</taxon>
        <taxon>Metazoa</taxon>
        <taxon>Spiralia</taxon>
        <taxon>Lophotrochozoa</taxon>
        <taxon>Mollusca</taxon>
        <taxon>Bivalvia</taxon>
        <taxon>Autobranchia</taxon>
        <taxon>Pteriomorphia</taxon>
        <taxon>Ostreida</taxon>
        <taxon>Ostreoidea</taxon>
        <taxon>Ostreidae</taxon>
        <taxon>Crassostrea</taxon>
    </lineage>
</organism>
<feature type="coiled-coil region" evidence="1">
    <location>
        <begin position="202"/>
        <end position="337"/>
    </location>
</feature>
<sequence length="410" mass="47713">MNREQRKRITQNITNLKERLVDLDPIIDRLIEKDVFTLEHRERIDHVSPATPQKKFNEFIQLLLASPEPNTYFVFLEALTEERHHYMAERLQNTVISGTSPVRHSSSYSRERARSRVTSAMSNRAYDHSGASGPVGMGYGGAPGMEQIMSRILTEFGGKLNTSISSSIQKMRMEDKHEMEKRMDEKLASFKKEWDGEKSSLLKMNESAISNLQASVEKLRRSNDEYNRLSEKYDKLKEMQKEMRERENDRWQRLSQANVERAQLRVTNEDLKTQVQQLQEKVATLECENTRLKEKDCQSMIDLEHLAIENKTLMQELEEKDKERLELKKEVEMAYSRISDVVKFQREKSELDDVTYKSALEKQSEKLNEIFEVVNSLNSKERPRVSSRGLYIGGNGITKTPLKPSEKKSV</sequence>
<dbReference type="Proteomes" id="UP000694844">
    <property type="component" value="Chromosome 8"/>
</dbReference>
<proteinExistence type="predicted"/>
<feature type="region of interest" description="Disordered" evidence="2">
    <location>
        <begin position="388"/>
        <end position="410"/>
    </location>
</feature>
<dbReference type="InterPro" id="IPR011029">
    <property type="entry name" value="DEATH-like_dom_sf"/>
</dbReference>
<dbReference type="CDD" id="cd01671">
    <property type="entry name" value="CARD"/>
    <property type="match status" value="1"/>
</dbReference>
<keyword evidence="4" id="KW-1185">Reference proteome</keyword>
<feature type="domain" description="CARD" evidence="3">
    <location>
        <begin position="1"/>
        <end position="94"/>
    </location>
</feature>
<evidence type="ECO:0000259" key="3">
    <source>
        <dbReference type="PROSITE" id="PS50209"/>
    </source>
</evidence>
<dbReference type="GeneID" id="111106156"/>
<keyword evidence="1" id="KW-0175">Coiled coil</keyword>
<evidence type="ECO:0000256" key="1">
    <source>
        <dbReference type="SAM" id="Coils"/>
    </source>
</evidence>
<gene>
    <name evidence="5" type="primary">LOC111106156</name>
</gene>
<evidence type="ECO:0000313" key="5">
    <source>
        <dbReference type="RefSeq" id="XP_022296416.1"/>
    </source>
</evidence>
<accession>A0A8B8AZ69</accession>
<dbReference type="GO" id="GO:0042981">
    <property type="term" value="P:regulation of apoptotic process"/>
    <property type="evidence" value="ECO:0007669"/>
    <property type="project" value="InterPro"/>
</dbReference>
<dbReference type="InterPro" id="IPR001315">
    <property type="entry name" value="CARD"/>
</dbReference>
<reference evidence="5" key="1">
    <citation type="submission" date="2025-08" db="UniProtKB">
        <authorList>
            <consortium name="RefSeq"/>
        </authorList>
    </citation>
    <scope>IDENTIFICATION</scope>
    <source>
        <tissue evidence="5">Whole sample</tissue>
    </source>
</reference>
<dbReference type="KEGG" id="cvn:111106156"/>
<evidence type="ECO:0000256" key="2">
    <source>
        <dbReference type="SAM" id="MobiDB-lite"/>
    </source>
</evidence>
<name>A0A8B8AZ69_CRAVI</name>